<dbReference type="InterPro" id="IPR013477">
    <property type="entry name" value="NifV/FrbC"/>
</dbReference>
<dbReference type="Gene3D" id="1.10.238.260">
    <property type="match status" value="1"/>
</dbReference>
<keyword evidence="5 7" id="KW-0808">Transferase</keyword>
<evidence type="ECO:0000256" key="5">
    <source>
        <dbReference type="ARBA" id="ARBA00022679"/>
    </source>
</evidence>
<dbReference type="NCBIfam" id="TIGR02660">
    <property type="entry name" value="nifV_homocitr"/>
    <property type="match status" value="1"/>
</dbReference>
<dbReference type="PROSITE" id="PS00816">
    <property type="entry name" value="AIPM_HOMOCIT_SYNTH_2"/>
    <property type="match status" value="1"/>
</dbReference>
<evidence type="ECO:0000259" key="9">
    <source>
        <dbReference type="PROSITE" id="PS50991"/>
    </source>
</evidence>
<dbReference type="GO" id="GO:0019752">
    <property type="term" value="P:carboxylic acid metabolic process"/>
    <property type="evidence" value="ECO:0007669"/>
    <property type="project" value="UniProtKB-UniRule"/>
</dbReference>
<dbReference type="GO" id="GO:0009399">
    <property type="term" value="P:nitrogen fixation"/>
    <property type="evidence" value="ECO:0007669"/>
    <property type="project" value="UniProtKB-UniRule"/>
</dbReference>
<evidence type="ECO:0000313" key="10">
    <source>
        <dbReference type="EMBL" id="QGM47741.1"/>
    </source>
</evidence>
<dbReference type="RefSeq" id="WP_136494394.1">
    <property type="nucleotide sequence ID" value="NZ_CP046052.1"/>
</dbReference>
<comment type="function">
    <text evidence="1 8">This protein is a Fe-Mo-cofactor biosynthetic component.</text>
</comment>
<dbReference type="CDD" id="cd07939">
    <property type="entry name" value="DRE_TIM_NifV"/>
    <property type="match status" value="1"/>
</dbReference>
<evidence type="ECO:0000256" key="7">
    <source>
        <dbReference type="RuleBase" id="RU003523"/>
    </source>
</evidence>
<dbReference type="AlphaFoldDB" id="A0A6B8KKR7"/>
<protein>
    <recommendedName>
        <fullName evidence="4 8">Homocitrate synthase</fullName>
        <ecNumber evidence="3 8">2.3.3.14</ecNumber>
    </recommendedName>
</protein>
<keyword evidence="11" id="KW-1185">Reference proteome</keyword>
<comment type="catalytic activity">
    <reaction evidence="6 8">
        <text>acetyl-CoA + 2-oxoglutarate + H2O = (2R)-homocitrate + CoA + H(+)</text>
        <dbReference type="Rhea" id="RHEA:12929"/>
        <dbReference type="ChEBI" id="CHEBI:15377"/>
        <dbReference type="ChEBI" id="CHEBI:15378"/>
        <dbReference type="ChEBI" id="CHEBI:16810"/>
        <dbReference type="ChEBI" id="CHEBI:57287"/>
        <dbReference type="ChEBI" id="CHEBI:57288"/>
        <dbReference type="ChEBI" id="CHEBI:58884"/>
        <dbReference type="EC" id="2.3.3.14"/>
    </reaction>
</comment>
<keyword evidence="8" id="KW-0535">Nitrogen fixation</keyword>
<dbReference type="PANTHER" id="PTHR42880">
    <property type="entry name" value="HOMOCITRATE SYNTHASE"/>
    <property type="match status" value="1"/>
</dbReference>
<name>A0A6B8KKR7_9HYPH</name>
<dbReference type="PROSITE" id="PS00815">
    <property type="entry name" value="AIPM_HOMOCIT_SYNTH_1"/>
    <property type="match status" value="1"/>
</dbReference>
<dbReference type="InterPro" id="IPR002034">
    <property type="entry name" value="AIPM/Hcit_synth_CS"/>
</dbReference>
<sequence>MNKDRTRIYINDTTLRDGEQAPGVAFTADEKLAIARALADAGVDEIEAGTPAMGADEIEAIGAIASEGLPCRVSAWCRAVKSDVDAALSAGVSHVNISTPMSRLQIGVKLNTDVRGAAERARQVVAYAVSRGLSVALGGEDSSRADPRDIGEILRAAAQEGATRFRFADTLGLLDPFAAYESIRHVTQETDLPIEFHGHDDVGLATANTLAAIRGGASNASVTVLGLGERAGNAALEEVAAALGHVCEGRTNIDLKKLQGLARIVAAASQRKIGRAKAIVGSDIFTHESGIHVAALLKDARTYQGLDPAALGRRNKILIAKHSGLAAIASRCEELGVVLDPAAAARVLDQVKRRARAKKPPFSRAEFSRVIERARHESAHQATHAGTRGLS</sequence>
<evidence type="ECO:0000256" key="2">
    <source>
        <dbReference type="ARBA" id="ARBA00006154"/>
    </source>
</evidence>
<evidence type="ECO:0000313" key="11">
    <source>
        <dbReference type="Proteomes" id="UP000309061"/>
    </source>
</evidence>
<dbReference type="SUPFAM" id="SSF51569">
    <property type="entry name" value="Aldolase"/>
    <property type="match status" value="1"/>
</dbReference>
<gene>
    <name evidence="10" type="primary">nifV</name>
    <name evidence="10" type="ORF">H2LOC_019835</name>
</gene>
<dbReference type="Proteomes" id="UP000309061">
    <property type="component" value="Chromosome"/>
</dbReference>
<dbReference type="Gene3D" id="3.20.20.70">
    <property type="entry name" value="Aldolase class I"/>
    <property type="match status" value="1"/>
</dbReference>
<feature type="domain" description="Pyruvate carboxyltransferase" evidence="9">
    <location>
        <begin position="8"/>
        <end position="259"/>
    </location>
</feature>
<dbReference type="PROSITE" id="PS50991">
    <property type="entry name" value="PYR_CT"/>
    <property type="match status" value="1"/>
</dbReference>
<accession>A0A6B8KKR7</accession>
<dbReference type="Pfam" id="PF22617">
    <property type="entry name" value="HCS_D2"/>
    <property type="match status" value="1"/>
</dbReference>
<dbReference type="InterPro" id="IPR054691">
    <property type="entry name" value="LeuA/HCS_post-cat"/>
</dbReference>
<evidence type="ECO:0000256" key="3">
    <source>
        <dbReference type="ARBA" id="ARBA00012974"/>
    </source>
</evidence>
<dbReference type="OrthoDB" id="9803573at2"/>
<evidence type="ECO:0000256" key="6">
    <source>
        <dbReference type="ARBA" id="ARBA00048019"/>
    </source>
</evidence>
<dbReference type="KEGG" id="mhey:H2LOC_019835"/>
<evidence type="ECO:0000256" key="1">
    <source>
        <dbReference type="ARBA" id="ARBA00003050"/>
    </source>
</evidence>
<dbReference type="EMBL" id="CP046052">
    <property type="protein sequence ID" value="QGM47741.1"/>
    <property type="molecule type" value="Genomic_DNA"/>
</dbReference>
<proteinExistence type="inferred from homology"/>
<dbReference type="Pfam" id="PF00682">
    <property type="entry name" value="HMGL-like"/>
    <property type="match status" value="1"/>
</dbReference>
<evidence type="ECO:0000256" key="4">
    <source>
        <dbReference type="ARBA" id="ARBA00020735"/>
    </source>
</evidence>
<dbReference type="InterPro" id="IPR013785">
    <property type="entry name" value="Aldolase_TIM"/>
</dbReference>
<reference evidence="10 11" key="1">
    <citation type="submission" date="2019-11" db="EMBL/GenBank/DDBJ databases">
        <title>The genome sequence of Methylocystis heyeri.</title>
        <authorList>
            <person name="Oshkin I.Y."/>
            <person name="Miroshnikov K."/>
            <person name="Dedysh S.N."/>
        </authorList>
    </citation>
    <scope>NUCLEOTIDE SEQUENCE [LARGE SCALE GENOMIC DNA]</scope>
    <source>
        <strain evidence="10 11">H2</strain>
    </source>
</reference>
<comment type="similarity">
    <text evidence="2 7">Belongs to the alpha-IPM synthase/homocitrate synthase family.</text>
</comment>
<evidence type="ECO:0000256" key="8">
    <source>
        <dbReference type="RuleBase" id="RU367143"/>
    </source>
</evidence>
<dbReference type="InterPro" id="IPR000891">
    <property type="entry name" value="PYR_CT"/>
</dbReference>
<organism evidence="10 11">
    <name type="scientific">Methylocystis heyeri</name>
    <dbReference type="NCBI Taxonomy" id="391905"/>
    <lineage>
        <taxon>Bacteria</taxon>
        <taxon>Pseudomonadati</taxon>
        <taxon>Pseudomonadota</taxon>
        <taxon>Alphaproteobacteria</taxon>
        <taxon>Hyphomicrobiales</taxon>
        <taxon>Methylocystaceae</taxon>
        <taxon>Methylocystis</taxon>
    </lineage>
</organism>
<dbReference type="EC" id="2.3.3.14" evidence="3 8"/>
<dbReference type="GO" id="GO:0004410">
    <property type="term" value="F:homocitrate synthase activity"/>
    <property type="evidence" value="ECO:0007669"/>
    <property type="project" value="UniProtKB-UniRule"/>
</dbReference>
<dbReference type="PANTHER" id="PTHR42880:SF1">
    <property type="entry name" value="ISOPROPYLMALATE_HOMOCITRATE_CITRAMALATE SYNTHASE FAMILY PROTEIN"/>
    <property type="match status" value="1"/>
</dbReference>
<keyword evidence="10" id="KW-0012">Acyltransferase</keyword>